<keyword evidence="4" id="KW-1185">Reference proteome</keyword>
<accession>A0A3S3B0S3</accession>
<organism evidence="3 4">
    <name type="scientific">Rhodococcus spongiicola</name>
    <dbReference type="NCBI Taxonomy" id="2487352"/>
    <lineage>
        <taxon>Bacteria</taxon>
        <taxon>Bacillati</taxon>
        <taxon>Actinomycetota</taxon>
        <taxon>Actinomycetes</taxon>
        <taxon>Mycobacteriales</taxon>
        <taxon>Nocardiaceae</taxon>
        <taxon>Rhodococcus</taxon>
    </lineage>
</organism>
<dbReference type="EMBL" id="RKLN01000007">
    <property type="protein sequence ID" value="RVW00431.1"/>
    <property type="molecule type" value="Genomic_DNA"/>
</dbReference>
<proteinExistence type="predicted"/>
<feature type="chain" id="PRO_5018618495" evidence="2">
    <location>
        <begin position="18"/>
        <end position="167"/>
    </location>
</feature>
<feature type="compositionally biased region" description="Low complexity" evidence="1">
    <location>
        <begin position="157"/>
        <end position="167"/>
    </location>
</feature>
<dbReference type="Proteomes" id="UP000284333">
    <property type="component" value="Unassembled WGS sequence"/>
</dbReference>
<evidence type="ECO:0000256" key="1">
    <source>
        <dbReference type="SAM" id="MobiDB-lite"/>
    </source>
</evidence>
<feature type="region of interest" description="Disordered" evidence="1">
    <location>
        <begin position="143"/>
        <end position="167"/>
    </location>
</feature>
<evidence type="ECO:0000256" key="2">
    <source>
        <dbReference type="SAM" id="SignalP"/>
    </source>
</evidence>
<comment type="caution">
    <text evidence="3">The sequence shown here is derived from an EMBL/GenBank/DDBJ whole genome shotgun (WGS) entry which is preliminary data.</text>
</comment>
<dbReference type="AlphaFoldDB" id="A0A3S3B0S3"/>
<evidence type="ECO:0000313" key="3">
    <source>
        <dbReference type="EMBL" id="RVW00431.1"/>
    </source>
</evidence>
<reference evidence="3 4" key="1">
    <citation type="submission" date="2018-11" db="EMBL/GenBank/DDBJ databases">
        <title>Rhodococcus spongicola sp. nov. and Rhodococcus xishaensis sp. nov. from marine sponges.</title>
        <authorList>
            <person name="Li L."/>
            <person name="Lin H.W."/>
        </authorList>
    </citation>
    <scope>NUCLEOTIDE SEQUENCE [LARGE SCALE GENOMIC DNA]</scope>
    <source>
        <strain evidence="3 4">LHW50502</strain>
    </source>
</reference>
<evidence type="ECO:0000313" key="4">
    <source>
        <dbReference type="Proteomes" id="UP000284333"/>
    </source>
</evidence>
<sequence length="167" mass="16736">MALASTAALAIPGTAFAVEAPNVTVATGINTATFTITAPESALAGCLGPWIHTEADAIAILNSPTLDVANNPLNWLVGNPVSPITPNGDRNSDGSLNYVYPEPGQTEVAKIPYIADGEYVAGSLCMGWDGAATWALTQTPFTIGSPDSSPGPGGSATGSLGSLSFGS</sequence>
<keyword evidence="2" id="KW-0732">Signal</keyword>
<feature type="signal peptide" evidence="2">
    <location>
        <begin position="1"/>
        <end position="17"/>
    </location>
</feature>
<protein>
    <submittedName>
        <fullName evidence="3">Uncharacterized protein</fullName>
    </submittedName>
</protein>
<name>A0A3S3B0S3_9NOCA</name>
<gene>
    <name evidence="3" type="ORF">EF834_17440</name>
</gene>